<evidence type="ECO:0000313" key="2">
    <source>
        <dbReference type="Proteomes" id="UP000035088"/>
    </source>
</evidence>
<reference evidence="1 2" key="1">
    <citation type="submission" date="2011-11" db="EMBL/GenBank/DDBJ databases">
        <title>Whole genome shotgun sequence of Gordonia araii NBRC 100433.</title>
        <authorList>
            <person name="Yoshida Y."/>
            <person name="Hosoyama A."/>
            <person name="Tsuchikane K."/>
            <person name="Katsumata H."/>
            <person name="Yamazaki S."/>
            <person name="Fujita N."/>
        </authorList>
    </citation>
    <scope>NUCLEOTIDE SEQUENCE [LARGE SCALE GENOMIC DNA]</scope>
    <source>
        <strain evidence="1 2">NBRC 100433</strain>
    </source>
</reference>
<dbReference type="Pfam" id="PF20341">
    <property type="entry name" value="DUF6636"/>
    <property type="match status" value="1"/>
</dbReference>
<protein>
    <submittedName>
        <fullName evidence="1">Uncharacterized protein</fullName>
    </submittedName>
</protein>
<sequence>MAVDPKEYATALGVYFVTPSRNTYCGLSRLISGCQSKRAPVPKGANCVNPTFPVSQLAKGFYIEEDGPIVPSCFNQGVFVASDEQKVLPYGSKITAAGFTCTSSRERVSCTRNSDGHGFDLSTERASQW</sequence>
<keyword evidence="2" id="KW-1185">Reference proteome</keyword>
<comment type="caution">
    <text evidence="1">The sequence shown here is derived from an EMBL/GenBank/DDBJ whole genome shotgun (WGS) entry which is preliminary data.</text>
</comment>
<organism evidence="1 2">
    <name type="scientific">Gordonia araii NBRC 100433</name>
    <dbReference type="NCBI Taxonomy" id="1073574"/>
    <lineage>
        <taxon>Bacteria</taxon>
        <taxon>Bacillati</taxon>
        <taxon>Actinomycetota</taxon>
        <taxon>Actinomycetes</taxon>
        <taxon>Mycobacteriales</taxon>
        <taxon>Gordoniaceae</taxon>
        <taxon>Gordonia</taxon>
    </lineage>
</organism>
<proteinExistence type="predicted"/>
<name>G7GZT4_9ACTN</name>
<dbReference type="AlphaFoldDB" id="G7GZT4"/>
<accession>G7GZT4</accession>
<evidence type="ECO:0000313" key="1">
    <source>
        <dbReference type="EMBL" id="GAB09109.1"/>
    </source>
</evidence>
<dbReference type="InterPro" id="IPR046576">
    <property type="entry name" value="DUF6636"/>
</dbReference>
<dbReference type="EMBL" id="BAEE01000028">
    <property type="protein sequence ID" value="GAB09109.1"/>
    <property type="molecule type" value="Genomic_DNA"/>
</dbReference>
<gene>
    <name evidence="1" type="ORF">GOARA_028_00200</name>
</gene>
<dbReference type="Proteomes" id="UP000035088">
    <property type="component" value="Unassembled WGS sequence"/>
</dbReference>